<dbReference type="RefSeq" id="WP_394821406.1">
    <property type="nucleotide sequence ID" value="NZ_CP089984.1"/>
</dbReference>
<keyword evidence="1" id="KW-0436">Ligase</keyword>
<dbReference type="PROSITE" id="PS50975">
    <property type="entry name" value="ATP_GRASP"/>
    <property type="match status" value="1"/>
</dbReference>
<dbReference type="Pfam" id="PF13535">
    <property type="entry name" value="ATP-grasp_4"/>
    <property type="match status" value="1"/>
</dbReference>
<evidence type="ECO:0000256" key="2">
    <source>
        <dbReference type="ARBA" id="ARBA00022741"/>
    </source>
</evidence>
<gene>
    <name evidence="6" type="ORF">LZC94_28495</name>
</gene>
<proteinExistence type="predicted"/>
<reference evidence="6 7" key="1">
    <citation type="submission" date="2021-12" db="EMBL/GenBank/DDBJ databases">
        <title>Discovery of the Pendulisporaceae a myxobacterial family with distinct sporulation behavior and unique specialized metabolism.</title>
        <authorList>
            <person name="Garcia R."/>
            <person name="Popoff A."/>
            <person name="Bader C.D."/>
            <person name="Loehr J."/>
            <person name="Walesch S."/>
            <person name="Walt C."/>
            <person name="Boldt J."/>
            <person name="Bunk B."/>
            <person name="Haeckl F.J.F.P.J."/>
            <person name="Gunesch A.P."/>
            <person name="Birkelbach J."/>
            <person name="Nuebel U."/>
            <person name="Pietschmann T."/>
            <person name="Bach T."/>
            <person name="Mueller R."/>
        </authorList>
    </citation>
    <scope>NUCLEOTIDE SEQUENCE [LARGE SCALE GENOMIC DNA]</scope>
    <source>
        <strain evidence="6 7">MSr11954</strain>
    </source>
</reference>
<keyword evidence="2 4" id="KW-0547">Nucleotide-binding</keyword>
<dbReference type="NCBIfam" id="NF005543">
    <property type="entry name" value="PRK07206.1"/>
    <property type="match status" value="1"/>
</dbReference>
<dbReference type="EMBL" id="CP089984">
    <property type="protein sequence ID" value="WXB11786.1"/>
    <property type="molecule type" value="Genomic_DNA"/>
</dbReference>
<dbReference type="InterPro" id="IPR052032">
    <property type="entry name" value="ATP-dep_AA_Ligase"/>
</dbReference>
<accession>A0ABZ2LRK6</accession>
<dbReference type="PANTHER" id="PTHR43585:SF2">
    <property type="entry name" value="ATP-GRASP ENZYME FSQD"/>
    <property type="match status" value="1"/>
</dbReference>
<dbReference type="Gene3D" id="3.30.470.20">
    <property type="entry name" value="ATP-grasp fold, B domain"/>
    <property type="match status" value="1"/>
</dbReference>
<protein>
    <submittedName>
        <fullName evidence="6">ATP-grasp domain-containing protein</fullName>
    </submittedName>
</protein>
<keyword evidence="7" id="KW-1185">Reference proteome</keyword>
<sequence>MTSKPKTAIVVDPYSSGNMLAPELRRVGVTPVAVISTGEPLAAYAASFRPGDFETIVAFDGDLDALVRQLATKAPLWVLPGTESGVELADRLAAALTPERANDPELSSARRDKGWMAQAVRAAGLSILRQHAASNIDDVIAWLTKERLLEHDLVLKPPRSAGTDSVTRVPAGQDWTHTFRALLGQRNKLGVVNDRVLVQEYVTGTEYVVDTYSHDGVHTVTDLCRYGKFDNGGHMAVYDSLEFLPYDPEAYGALFDYTRGVLTALGIRNGAGHTEVMLTAEGPRLIETGARMHGGGHPRFCRLATGDSQLDRTIRHLLGEIVPGPGYTLKRTVLVVFLVARTSGTVKNIEIYDRVKSLSSHHDSIVGTRNGDRVEATRDLFASLGLGFVVFAHERRDQVWEDYATLRAIERQLVIEPASPP</sequence>
<dbReference type="Proteomes" id="UP001370348">
    <property type="component" value="Chromosome"/>
</dbReference>
<evidence type="ECO:0000256" key="1">
    <source>
        <dbReference type="ARBA" id="ARBA00022598"/>
    </source>
</evidence>
<evidence type="ECO:0000259" key="5">
    <source>
        <dbReference type="PROSITE" id="PS50975"/>
    </source>
</evidence>
<evidence type="ECO:0000313" key="7">
    <source>
        <dbReference type="Proteomes" id="UP001370348"/>
    </source>
</evidence>
<dbReference type="PANTHER" id="PTHR43585">
    <property type="entry name" value="FUMIPYRROLE BIOSYNTHESIS PROTEIN C"/>
    <property type="match status" value="1"/>
</dbReference>
<name>A0ABZ2LRK6_9BACT</name>
<evidence type="ECO:0000256" key="4">
    <source>
        <dbReference type="PROSITE-ProRule" id="PRU00409"/>
    </source>
</evidence>
<organism evidence="6 7">
    <name type="scientific">Pendulispora albinea</name>
    <dbReference type="NCBI Taxonomy" id="2741071"/>
    <lineage>
        <taxon>Bacteria</taxon>
        <taxon>Pseudomonadati</taxon>
        <taxon>Myxococcota</taxon>
        <taxon>Myxococcia</taxon>
        <taxon>Myxococcales</taxon>
        <taxon>Sorangiineae</taxon>
        <taxon>Pendulisporaceae</taxon>
        <taxon>Pendulispora</taxon>
    </lineage>
</organism>
<keyword evidence="3 4" id="KW-0067">ATP-binding</keyword>
<feature type="domain" description="ATP-grasp" evidence="5">
    <location>
        <begin position="117"/>
        <end position="318"/>
    </location>
</feature>
<evidence type="ECO:0000256" key="3">
    <source>
        <dbReference type="ARBA" id="ARBA00022840"/>
    </source>
</evidence>
<dbReference type="SUPFAM" id="SSF56059">
    <property type="entry name" value="Glutathione synthetase ATP-binding domain-like"/>
    <property type="match status" value="1"/>
</dbReference>
<evidence type="ECO:0000313" key="6">
    <source>
        <dbReference type="EMBL" id="WXB11786.1"/>
    </source>
</evidence>
<dbReference type="InterPro" id="IPR011761">
    <property type="entry name" value="ATP-grasp"/>
</dbReference>